<feature type="transmembrane region" description="Helical" evidence="6">
    <location>
        <begin position="136"/>
        <end position="156"/>
    </location>
</feature>
<feature type="non-terminal residue" evidence="7">
    <location>
        <position position="1"/>
    </location>
</feature>
<dbReference type="Pfam" id="PF01758">
    <property type="entry name" value="SBF"/>
    <property type="match status" value="1"/>
</dbReference>
<keyword evidence="8" id="KW-1185">Reference proteome</keyword>
<evidence type="ECO:0000256" key="3">
    <source>
        <dbReference type="ARBA" id="ARBA00022692"/>
    </source>
</evidence>
<evidence type="ECO:0000256" key="6">
    <source>
        <dbReference type="SAM" id="Phobius"/>
    </source>
</evidence>
<dbReference type="Proteomes" id="UP000001449">
    <property type="component" value="Chromosome 11"/>
</dbReference>
<dbReference type="EMBL" id="DS999415">
    <property type="protein sequence ID" value="EED87225.1"/>
    <property type="molecule type" value="Genomic_DNA"/>
</dbReference>
<dbReference type="HOGENOM" id="CLU_1328727_0_0_1"/>
<feature type="transmembrane region" description="Helical" evidence="6">
    <location>
        <begin position="41"/>
        <end position="60"/>
    </location>
</feature>
<evidence type="ECO:0000256" key="4">
    <source>
        <dbReference type="ARBA" id="ARBA00022989"/>
    </source>
</evidence>
<dbReference type="InParanoid" id="B8LBQ7"/>
<dbReference type="InterPro" id="IPR038770">
    <property type="entry name" value="Na+/solute_symporter_sf"/>
</dbReference>
<feature type="transmembrane region" description="Helical" evidence="6">
    <location>
        <begin position="93"/>
        <end position="116"/>
    </location>
</feature>
<sequence length="207" mass="22415">MSPIELTGHVLLFTLVLGMSATVDISCMIKQLRNIKALMNGLFMQFVVLPFLGFCSVKWFGLGSGVGLMLLVVTSSPGGSFSNWWCSLFNADLALSVTMTAISTILSTVMLPLNLLLYTSFAFGHDSDDVIQMIDFTALFVSLAVVIGAIGLGILLTDRIDSFNFSVHANRVSTRKIGILCSASHLHRTTSQLLLQTQHNIHATTST</sequence>
<dbReference type="PANTHER" id="PTHR10361:SF28">
    <property type="entry name" value="P3 PROTEIN-RELATED"/>
    <property type="match status" value="1"/>
</dbReference>
<evidence type="ECO:0000313" key="7">
    <source>
        <dbReference type="EMBL" id="EED87225.1"/>
    </source>
</evidence>
<keyword evidence="3 6" id="KW-0812">Transmembrane</keyword>
<dbReference type="STRING" id="35128.B8LBQ7"/>
<protein>
    <submittedName>
        <fullName evidence="7">Transporter</fullName>
    </submittedName>
</protein>
<keyword evidence="5 6" id="KW-0472">Membrane</keyword>
<evidence type="ECO:0000256" key="1">
    <source>
        <dbReference type="ARBA" id="ARBA00004141"/>
    </source>
</evidence>
<dbReference type="RefSeq" id="XP_002296529.1">
    <property type="nucleotide sequence ID" value="XM_002296493.1"/>
</dbReference>
<comment type="similarity">
    <text evidence="2">Belongs to the bile acid:sodium symporter (BASS) (TC 2.A.28) family.</text>
</comment>
<comment type="subcellular location">
    <subcellularLocation>
        <location evidence="1">Membrane</location>
        <topology evidence="1">Multi-pass membrane protein</topology>
    </subcellularLocation>
</comment>
<dbReference type="Gene3D" id="1.20.1530.20">
    <property type="match status" value="1"/>
</dbReference>
<evidence type="ECO:0000256" key="5">
    <source>
        <dbReference type="ARBA" id="ARBA00023136"/>
    </source>
</evidence>
<dbReference type="KEGG" id="tps:THAPSDRAFT_263766"/>
<organism evidence="7 8">
    <name type="scientific">Thalassiosira pseudonana</name>
    <name type="common">Marine diatom</name>
    <name type="synonym">Cyclotella nana</name>
    <dbReference type="NCBI Taxonomy" id="35128"/>
    <lineage>
        <taxon>Eukaryota</taxon>
        <taxon>Sar</taxon>
        <taxon>Stramenopiles</taxon>
        <taxon>Ochrophyta</taxon>
        <taxon>Bacillariophyta</taxon>
        <taxon>Coscinodiscophyceae</taxon>
        <taxon>Thalassiosirophycidae</taxon>
        <taxon>Thalassiosirales</taxon>
        <taxon>Thalassiosiraceae</taxon>
        <taxon>Thalassiosira</taxon>
    </lineage>
</organism>
<dbReference type="eggNOG" id="KOG2718">
    <property type="taxonomic scope" value="Eukaryota"/>
</dbReference>
<proteinExistence type="inferred from homology"/>
<dbReference type="GO" id="GO:0016020">
    <property type="term" value="C:membrane"/>
    <property type="evidence" value="ECO:0007669"/>
    <property type="project" value="UniProtKB-SubCell"/>
</dbReference>
<reference evidence="7 8" key="2">
    <citation type="journal article" date="2008" name="Nature">
        <title>The Phaeodactylum genome reveals the evolutionary history of diatom genomes.</title>
        <authorList>
            <person name="Bowler C."/>
            <person name="Allen A.E."/>
            <person name="Badger J.H."/>
            <person name="Grimwood J."/>
            <person name="Jabbari K."/>
            <person name="Kuo A."/>
            <person name="Maheswari U."/>
            <person name="Martens C."/>
            <person name="Maumus F."/>
            <person name="Otillar R.P."/>
            <person name="Rayko E."/>
            <person name="Salamov A."/>
            <person name="Vandepoele K."/>
            <person name="Beszteri B."/>
            <person name="Gruber A."/>
            <person name="Heijde M."/>
            <person name="Katinka M."/>
            <person name="Mock T."/>
            <person name="Valentin K."/>
            <person name="Verret F."/>
            <person name="Berges J.A."/>
            <person name="Brownlee C."/>
            <person name="Cadoret J.P."/>
            <person name="Chiovitti A."/>
            <person name="Choi C.J."/>
            <person name="Coesel S."/>
            <person name="De Martino A."/>
            <person name="Detter J.C."/>
            <person name="Durkin C."/>
            <person name="Falciatore A."/>
            <person name="Fournet J."/>
            <person name="Haruta M."/>
            <person name="Huysman M.J."/>
            <person name="Jenkins B.D."/>
            <person name="Jiroutova K."/>
            <person name="Jorgensen R.E."/>
            <person name="Joubert Y."/>
            <person name="Kaplan A."/>
            <person name="Kroger N."/>
            <person name="Kroth P.G."/>
            <person name="La Roche J."/>
            <person name="Lindquist E."/>
            <person name="Lommer M."/>
            <person name="Martin-Jezequel V."/>
            <person name="Lopez P.J."/>
            <person name="Lucas S."/>
            <person name="Mangogna M."/>
            <person name="McGinnis K."/>
            <person name="Medlin L.K."/>
            <person name="Montsant A."/>
            <person name="Oudot-Le Secq M.P."/>
            <person name="Napoli C."/>
            <person name="Obornik M."/>
            <person name="Parker M.S."/>
            <person name="Petit J.L."/>
            <person name="Porcel B.M."/>
            <person name="Poulsen N."/>
            <person name="Robison M."/>
            <person name="Rychlewski L."/>
            <person name="Rynearson T.A."/>
            <person name="Schmutz J."/>
            <person name="Shapiro H."/>
            <person name="Siaut M."/>
            <person name="Stanley M."/>
            <person name="Sussman M.R."/>
            <person name="Taylor A.R."/>
            <person name="Vardi A."/>
            <person name="von Dassow P."/>
            <person name="Vyverman W."/>
            <person name="Willis A."/>
            <person name="Wyrwicz L.S."/>
            <person name="Rokhsar D.S."/>
            <person name="Weissenbach J."/>
            <person name="Armbrust E.V."/>
            <person name="Green B.R."/>
            <person name="Van de Peer Y."/>
            <person name="Grigoriev I.V."/>
        </authorList>
    </citation>
    <scope>NUCLEOTIDE SEQUENCE [LARGE SCALE GENOMIC DNA]</scope>
    <source>
        <strain evidence="7 8">CCMP1335</strain>
    </source>
</reference>
<accession>B8LBQ7</accession>
<evidence type="ECO:0000313" key="8">
    <source>
        <dbReference type="Proteomes" id="UP000001449"/>
    </source>
</evidence>
<dbReference type="InterPro" id="IPR002657">
    <property type="entry name" value="BilAc:Na_symport/Acr3"/>
</dbReference>
<dbReference type="PaxDb" id="35128-Thaps263766"/>
<name>B8LBQ7_THAPS</name>
<dbReference type="AlphaFoldDB" id="B8LBQ7"/>
<feature type="transmembrane region" description="Helical" evidence="6">
    <location>
        <begin position="66"/>
        <end position="86"/>
    </location>
</feature>
<gene>
    <name evidence="7" type="ORF">THAPSDRAFT_263766</name>
</gene>
<feature type="transmembrane region" description="Helical" evidence="6">
    <location>
        <begin position="6"/>
        <end position="29"/>
    </location>
</feature>
<evidence type="ECO:0000256" key="2">
    <source>
        <dbReference type="ARBA" id="ARBA00006528"/>
    </source>
</evidence>
<reference evidence="7 8" key="1">
    <citation type="journal article" date="2004" name="Science">
        <title>The genome of the diatom Thalassiosira pseudonana: ecology, evolution, and metabolism.</title>
        <authorList>
            <person name="Armbrust E.V."/>
            <person name="Berges J.A."/>
            <person name="Bowler C."/>
            <person name="Green B.R."/>
            <person name="Martinez D."/>
            <person name="Putnam N.H."/>
            <person name="Zhou S."/>
            <person name="Allen A.E."/>
            <person name="Apt K.E."/>
            <person name="Bechner M."/>
            <person name="Brzezinski M.A."/>
            <person name="Chaal B.K."/>
            <person name="Chiovitti A."/>
            <person name="Davis A.K."/>
            <person name="Demarest M.S."/>
            <person name="Detter J.C."/>
            <person name="Glavina T."/>
            <person name="Goodstein D."/>
            <person name="Hadi M.Z."/>
            <person name="Hellsten U."/>
            <person name="Hildebrand M."/>
            <person name="Jenkins B.D."/>
            <person name="Jurka J."/>
            <person name="Kapitonov V.V."/>
            <person name="Kroger N."/>
            <person name="Lau W.W."/>
            <person name="Lane T.W."/>
            <person name="Larimer F.W."/>
            <person name="Lippmeier J.C."/>
            <person name="Lucas S."/>
            <person name="Medina M."/>
            <person name="Montsant A."/>
            <person name="Obornik M."/>
            <person name="Parker M.S."/>
            <person name="Palenik B."/>
            <person name="Pazour G.J."/>
            <person name="Richardson P.M."/>
            <person name="Rynearson T.A."/>
            <person name="Saito M.A."/>
            <person name="Schwartz D.C."/>
            <person name="Thamatrakoln K."/>
            <person name="Valentin K."/>
            <person name="Vardi A."/>
            <person name="Wilkerson F.P."/>
            <person name="Rokhsar D.S."/>
        </authorList>
    </citation>
    <scope>NUCLEOTIDE SEQUENCE [LARGE SCALE GENOMIC DNA]</scope>
    <source>
        <strain evidence="7 8">CCMP1335</strain>
    </source>
</reference>
<feature type="non-terminal residue" evidence="7">
    <location>
        <position position="207"/>
    </location>
</feature>
<keyword evidence="4 6" id="KW-1133">Transmembrane helix</keyword>
<dbReference type="PANTHER" id="PTHR10361">
    <property type="entry name" value="SODIUM-BILE ACID COTRANSPORTER"/>
    <property type="match status" value="1"/>
</dbReference>
<dbReference type="GeneID" id="7444541"/>
<dbReference type="InterPro" id="IPR004710">
    <property type="entry name" value="Bilac:Na_transpt"/>
</dbReference>